<feature type="chain" id="PRO_5040500295" description="Protein sleepless" evidence="4">
    <location>
        <begin position="32"/>
        <end position="152"/>
    </location>
</feature>
<dbReference type="EMBL" id="JAPWDV010000002">
    <property type="protein sequence ID" value="KAJ6219083.1"/>
    <property type="molecule type" value="Genomic_DNA"/>
</dbReference>
<dbReference type="InterPro" id="IPR045860">
    <property type="entry name" value="Snake_toxin-like_sf"/>
</dbReference>
<dbReference type="InterPro" id="IPR031424">
    <property type="entry name" value="QVR-like"/>
</dbReference>
<dbReference type="AlphaFoldDB" id="A0A9Q0RKE5"/>
<gene>
    <name evidence="5" type="ORF">RDWZM_004895</name>
</gene>
<evidence type="ECO:0000313" key="5">
    <source>
        <dbReference type="EMBL" id="KAJ6219083.1"/>
    </source>
</evidence>
<keyword evidence="3" id="KW-1133">Transmembrane helix</keyword>
<organism evidence="5 6">
    <name type="scientific">Blomia tropicalis</name>
    <name type="common">Mite</name>
    <dbReference type="NCBI Taxonomy" id="40697"/>
    <lineage>
        <taxon>Eukaryota</taxon>
        <taxon>Metazoa</taxon>
        <taxon>Ecdysozoa</taxon>
        <taxon>Arthropoda</taxon>
        <taxon>Chelicerata</taxon>
        <taxon>Arachnida</taxon>
        <taxon>Acari</taxon>
        <taxon>Acariformes</taxon>
        <taxon>Sarcoptiformes</taxon>
        <taxon>Astigmata</taxon>
        <taxon>Glycyphagoidea</taxon>
        <taxon>Echimyopodidae</taxon>
        <taxon>Blomia</taxon>
    </lineage>
</organism>
<keyword evidence="2" id="KW-0325">Glycoprotein</keyword>
<dbReference type="InterPro" id="IPR050975">
    <property type="entry name" value="Sleep_regulator"/>
</dbReference>
<keyword evidence="3" id="KW-0472">Membrane</keyword>
<dbReference type="Proteomes" id="UP001142055">
    <property type="component" value="Chromosome 2"/>
</dbReference>
<dbReference type="Pfam" id="PF17064">
    <property type="entry name" value="QVR"/>
    <property type="match status" value="1"/>
</dbReference>
<evidence type="ECO:0000256" key="1">
    <source>
        <dbReference type="ARBA" id="ARBA00022729"/>
    </source>
</evidence>
<feature type="transmembrane region" description="Helical" evidence="3">
    <location>
        <begin position="132"/>
        <end position="151"/>
    </location>
</feature>
<sequence>MQPNKITSSVMIIGTALFAMTIIAIVPGSSAISCWECNSETNRHCFDVEAGAVENISKIEPCFREMYKECSLADGQQPFCRTQEQTIQGKKRVIRSCAHERASEDCYATKTPSVHTKVCQCFTDGCNSSGSLFANTIMIVIVTITGMLVVFN</sequence>
<evidence type="ECO:0000256" key="3">
    <source>
        <dbReference type="SAM" id="Phobius"/>
    </source>
</evidence>
<protein>
    <recommendedName>
        <fullName evidence="7">Protein sleepless</fullName>
    </recommendedName>
</protein>
<dbReference type="GO" id="GO:0032222">
    <property type="term" value="P:regulation of synaptic transmission, cholinergic"/>
    <property type="evidence" value="ECO:0007669"/>
    <property type="project" value="InterPro"/>
</dbReference>
<name>A0A9Q0RKE5_BLOTA</name>
<dbReference type="GO" id="GO:0030431">
    <property type="term" value="P:sleep"/>
    <property type="evidence" value="ECO:0007669"/>
    <property type="project" value="InterPro"/>
</dbReference>
<dbReference type="SUPFAM" id="SSF57302">
    <property type="entry name" value="Snake toxin-like"/>
    <property type="match status" value="1"/>
</dbReference>
<evidence type="ECO:0000313" key="6">
    <source>
        <dbReference type="Proteomes" id="UP001142055"/>
    </source>
</evidence>
<dbReference type="PANTHER" id="PTHR33562">
    <property type="entry name" value="ATILLA, ISOFORM B-RELATED-RELATED"/>
    <property type="match status" value="1"/>
</dbReference>
<keyword evidence="6" id="KW-1185">Reference proteome</keyword>
<keyword evidence="3" id="KW-0812">Transmembrane</keyword>
<dbReference type="PANTHER" id="PTHR33562:SF2">
    <property type="entry name" value="PROTEIN QUIVER"/>
    <property type="match status" value="1"/>
</dbReference>
<evidence type="ECO:0008006" key="7">
    <source>
        <dbReference type="Google" id="ProtNLM"/>
    </source>
</evidence>
<dbReference type="OMA" id="CQCFNDL"/>
<dbReference type="PROSITE" id="PS51257">
    <property type="entry name" value="PROKAR_LIPOPROTEIN"/>
    <property type="match status" value="1"/>
</dbReference>
<evidence type="ECO:0000256" key="2">
    <source>
        <dbReference type="ARBA" id="ARBA00023180"/>
    </source>
</evidence>
<feature type="signal peptide" evidence="4">
    <location>
        <begin position="1"/>
        <end position="31"/>
    </location>
</feature>
<proteinExistence type="predicted"/>
<keyword evidence="1 4" id="KW-0732">Signal</keyword>
<evidence type="ECO:0000256" key="4">
    <source>
        <dbReference type="SAM" id="SignalP"/>
    </source>
</evidence>
<reference evidence="5" key="1">
    <citation type="submission" date="2022-12" db="EMBL/GenBank/DDBJ databases">
        <title>Genome assemblies of Blomia tropicalis.</title>
        <authorList>
            <person name="Cui Y."/>
        </authorList>
    </citation>
    <scope>NUCLEOTIDE SEQUENCE</scope>
    <source>
        <tissue evidence="5">Adult mites</tissue>
    </source>
</reference>
<comment type="caution">
    <text evidence="5">The sequence shown here is derived from an EMBL/GenBank/DDBJ whole genome shotgun (WGS) entry which is preliminary data.</text>
</comment>
<accession>A0A9Q0RKE5</accession>